<evidence type="ECO:0000256" key="1">
    <source>
        <dbReference type="SAM" id="SignalP"/>
    </source>
</evidence>
<reference evidence="2 3" key="1">
    <citation type="submission" date="2021-04" db="EMBL/GenBank/DDBJ databases">
        <authorList>
            <person name="Bliznina A."/>
        </authorList>
    </citation>
    <scope>NUCLEOTIDE SEQUENCE [LARGE SCALE GENOMIC DNA]</scope>
</reference>
<protein>
    <submittedName>
        <fullName evidence="2">Oidioi.mRNA.OKI2018_I69.XSR.g16768.t1.cds</fullName>
    </submittedName>
</protein>
<keyword evidence="3" id="KW-1185">Reference proteome</keyword>
<feature type="chain" id="PRO_5045436116" evidence="1">
    <location>
        <begin position="22"/>
        <end position="74"/>
    </location>
</feature>
<organism evidence="2 3">
    <name type="scientific">Oikopleura dioica</name>
    <name type="common">Tunicate</name>
    <dbReference type="NCBI Taxonomy" id="34765"/>
    <lineage>
        <taxon>Eukaryota</taxon>
        <taxon>Metazoa</taxon>
        <taxon>Chordata</taxon>
        <taxon>Tunicata</taxon>
        <taxon>Appendicularia</taxon>
        <taxon>Copelata</taxon>
        <taxon>Oikopleuridae</taxon>
        <taxon>Oikopleura</taxon>
    </lineage>
</organism>
<evidence type="ECO:0000313" key="3">
    <source>
        <dbReference type="Proteomes" id="UP001158576"/>
    </source>
</evidence>
<dbReference type="Proteomes" id="UP001158576">
    <property type="component" value="Chromosome XSR"/>
</dbReference>
<gene>
    <name evidence="2" type="ORF">OKIOD_LOCUS8326</name>
</gene>
<sequence length="74" mass="8832">MRFFFEALGIITLFIFPTTHGQPFSYTNPWNNNNFPRAEENLSQNEYRLEKRMPLNMEDISHGFEGNQFFHGPF</sequence>
<evidence type="ECO:0000313" key="2">
    <source>
        <dbReference type="EMBL" id="CAG5099956.1"/>
    </source>
</evidence>
<accession>A0ABN7SNH8</accession>
<keyword evidence="1" id="KW-0732">Signal</keyword>
<dbReference type="EMBL" id="OU015569">
    <property type="protein sequence ID" value="CAG5099956.1"/>
    <property type="molecule type" value="Genomic_DNA"/>
</dbReference>
<proteinExistence type="predicted"/>
<feature type="signal peptide" evidence="1">
    <location>
        <begin position="1"/>
        <end position="21"/>
    </location>
</feature>
<name>A0ABN7SNH8_OIKDI</name>